<dbReference type="EMBL" id="BGPR01048344">
    <property type="protein sequence ID" value="GBO25357.1"/>
    <property type="molecule type" value="Genomic_DNA"/>
</dbReference>
<keyword evidence="2" id="KW-0808">Transferase</keyword>
<dbReference type="PROSITE" id="PS50878">
    <property type="entry name" value="RT_POL"/>
    <property type="match status" value="1"/>
</dbReference>
<keyword evidence="3" id="KW-1185">Reference proteome</keyword>
<proteinExistence type="predicted"/>
<keyword evidence="2" id="KW-0548">Nucleotidyltransferase</keyword>
<dbReference type="PANTHER" id="PTHR36688">
    <property type="entry name" value="ENDO/EXONUCLEASE/PHOSPHATASE DOMAIN-CONTAINING PROTEIN"/>
    <property type="match status" value="1"/>
</dbReference>
<dbReference type="SUPFAM" id="SSF56672">
    <property type="entry name" value="DNA/RNA polymerases"/>
    <property type="match status" value="1"/>
</dbReference>
<dbReference type="CDD" id="cd01650">
    <property type="entry name" value="RT_nLTR_like"/>
    <property type="match status" value="1"/>
</dbReference>
<name>A0A4Y2VNM9_ARAVE</name>
<evidence type="ECO:0000313" key="2">
    <source>
        <dbReference type="EMBL" id="GBO25357.1"/>
    </source>
</evidence>
<dbReference type="InterPro" id="IPR052560">
    <property type="entry name" value="RdDP_mobile_element"/>
</dbReference>
<evidence type="ECO:0000313" key="3">
    <source>
        <dbReference type="Proteomes" id="UP000499080"/>
    </source>
</evidence>
<comment type="caution">
    <text evidence="2">The sequence shown here is derived from an EMBL/GenBank/DDBJ whole genome shotgun (WGS) entry which is preliminary data.</text>
</comment>
<feature type="domain" description="Reverse transcriptase" evidence="1">
    <location>
        <begin position="394"/>
        <end position="631"/>
    </location>
</feature>
<evidence type="ECO:0000259" key="1">
    <source>
        <dbReference type="PROSITE" id="PS50878"/>
    </source>
</evidence>
<organism evidence="2 3">
    <name type="scientific">Araneus ventricosus</name>
    <name type="common">Orbweaver spider</name>
    <name type="synonym">Epeira ventricosa</name>
    <dbReference type="NCBI Taxonomy" id="182803"/>
    <lineage>
        <taxon>Eukaryota</taxon>
        <taxon>Metazoa</taxon>
        <taxon>Ecdysozoa</taxon>
        <taxon>Arthropoda</taxon>
        <taxon>Chelicerata</taxon>
        <taxon>Arachnida</taxon>
        <taxon>Araneae</taxon>
        <taxon>Araneomorphae</taxon>
        <taxon>Entelegynae</taxon>
        <taxon>Araneoidea</taxon>
        <taxon>Araneidae</taxon>
        <taxon>Araneus</taxon>
    </lineage>
</organism>
<dbReference type="AlphaFoldDB" id="A0A4Y2VNM9"/>
<keyword evidence="2" id="KW-0695">RNA-directed DNA polymerase</keyword>
<dbReference type="Proteomes" id="UP000499080">
    <property type="component" value="Unassembled WGS sequence"/>
</dbReference>
<dbReference type="PANTHER" id="PTHR36688:SF1">
    <property type="entry name" value="ENDONUCLEASE_EXONUCLEASE_PHOSPHATASE DOMAIN-CONTAINING PROTEIN"/>
    <property type="match status" value="1"/>
</dbReference>
<dbReference type="GO" id="GO:0003964">
    <property type="term" value="F:RNA-directed DNA polymerase activity"/>
    <property type="evidence" value="ECO:0007669"/>
    <property type="project" value="UniProtKB-KW"/>
</dbReference>
<dbReference type="InterPro" id="IPR043502">
    <property type="entry name" value="DNA/RNA_pol_sf"/>
</dbReference>
<protein>
    <submittedName>
        <fullName evidence="2">RNA-directed DNA polymerase from mobile element jockey</fullName>
    </submittedName>
</protein>
<accession>A0A4Y2VNM9</accession>
<dbReference type="InterPro" id="IPR000477">
    <property type="entry name" value="RT_dom"/>
</dbReference>
<sequence>MDAFPTETSQCLVAVPQQNGKWDAFESLMDQGRVQAFIPYLDLATSRIFHHPAQNWSKNSLYRDNFKRCVLESAKVPFFEANRVNFRKVCKKLRSNPTQTKKNSDQRISFKMDNLFVVKQYFTFGFWTVPPGVGHVFQTSAAPMLVFHFNEQRALEAMKDVYTPKPCKMRRSLVERDEYLYDRYVLRPRSTYVVPPGINYLILTVQKTMFAVDVMDFESVRELTDFRTHSSFKLDEYDLPPPSPKGPKMIRPEDRVGQAPVKRQKTVHEQFVPEEPLPTTEIILNATDKIYFFENPVIQENAWNEVLYSEPPQEDINKLLEEFACALEPIPCMQRNVVLPSGVPPPPDNYFSETIAIPLELPVVGGEAQDDSPLDLRTHCTAGPRKQHGSRCSYIFSADCSNLGKIYEKVILSRLKDHCNVLNLIPDEQYGFRPHHGCIHQLLRVTNTITHGFNNKLYTGGVFLDVRKAFDRMWHKGLIYKLISNNLPYYLIDIIIHYLQDRTFQVKINSFLSESGNIKAGTPQGSILSPLLYTIYTADFPKQNLIMNCFFADDTAILVQGSTTKFIVKTLQKGSNEIENWCTLWRIAINTEKTHSVMFRKGNPKRNLPALTFFNENLSWDEEVKYLGLILDRKLTFKKHIKYNTDKFWAKVHLIIPLIGRKSPLSLSNKCLLFKQVLRPILTYASQIWGLAAKSHLKKVQIMQNKLLRIITNAPWFVRNNSIHRDLKIQKIEDHIKNISRKFFINLASSKNPTNCRTSQIHKKQR</sequence>
<reference evidence="2 3" key="1">
    <citation type="journal article" date="2019" name="Sci. Rep.">
        <title>Orb-weaving spider Araneus ventricosus genome elucidates the spidroin gene catalogue.</title>
        <authorList>
            <person name="Kono N."/>
            <person name="Nakamura H."/>
            <person name="Ohtoshi R."/>
            <person name="Moran D.A.P."/>
            <person name="Shinohara A."/>
            <person name="Yoshida Y."/>
            <person name="Fujiwara M."/>
            <person name="Mori M."/>
            <person name="Tomita M."/>
            <person name="Arakawa K."/>
        </authorList>
    </citation>
    <scope>NUCLEOTIDE SEQUENCE [LARGE SCALE GENOMIC DNA]</scope>
</reference>
<gene>
    <name evidence="2" type="primary">pol_634</name>
    <name evidence="2" type="ORF">AVEN_156373_1</name>
</gene>
<dbReference type="Pfam" id="PF00078">
    <property type="entry name" value="RVT_1"/>
    <property type="match status" value="1"/>
</dbReference>
<dbReference type="OrthoDB" id="6433969at2759"/>